<evidence type="ECO:0000256" key="1">
    <source>
        <dbReference type="ARBA" id="ARBA00023015"/>
    </source>
</evidence>
<feature type="compositionally biased region" description="Polar residues" evidence="4">
    <location>
        <begin position="1"/>
        <end position="23"/>
    </location>
</feature>
<dbReference type="SMART" id="SM00895">
    <property type="entry name" value="FCD"/>
    <property type="match status" value="1"/>
</dbReference>
<keyword evidence="3" id="KW-0804">Transcription</keyword>
<comment type="caution">
    <text evidence="6">The sequence shown here is derived from an EMBL/GenBank/DDBJ whole genome shotgun (WGS) entry which is preliminary data.</text>
</comment>
<evidence type="ECO:0000259" key="5">
    <source>
        <dbReference type="PROSITE" id="PS50949"/>
    </source>
</evidence>
<dbReference type="SMART" id="SM00345">
    <property type="entry name" value="HTH_GNTR"/>
    <property type="match status" value="1"/>
</dbReference>
<name>A0A356LG99_9BURK</name>
<organism evidence="6 7">
    <name type="scientific">Advenella kashmirensis</name>
    <dbReference type="NCBI Taxonomy" id="310575"/>
    <lineage>
        <taxon>Bacteria</taxon>
        <taxon>Pseudomonadati</taxon>
        <taxon>Pseudomonadota</taxon>
        <taxon>Betaproteobacteria</taxon>
        <taxon>Burkholderiales</taxon>
        <taxon>Alcaligenaceae</taxon>
    </lineage>
</organism>
<keyword evidence="2" id="KW-0238">DNA-binding</keyword>
<dbReference type="InterPro" id="IPR036388">
    <property type="entry name" value="WH-like_DNA-bd_sf"/>
</dbReference>
<evidence type="ECO:0000313" key="7">
    <source>
        <dbReference type="Proteomes" id="UP000264036"/>
    </source>
</evidence>
<reference evidence="6 7" key="1">
    <citation type="journal article" date="2018" name="Nat. Biotechnol.">
        <title>A standardized bacterial taxonomy based on genome phylogeny substantially revises the tree of life.</title>
        <authorList>
            <person name="Parks D.H."/>
            <person name="Chuvochina M."/>
            <person name="Waite D.W."/>
            <person name="Rinke C."/>
            <person name="Skarshewski A."/>
            <person name="Chaumeil P.A."/>
            <person name="Hugenholtz P."/>
        </authorList>
    </citation>
    <scope>NUCLEOTIDE SEQUENCE [LARGE SCALE GENOMIC DNA]</scope>
    <source>
        <strain evidence="6">UBA10707</strain>
    </source>
</reference>
<dbReference type="SUPFAM" id="SSF48008">
    <property type="entry name" value="GntR ligand-binding domain-like"/>
    <property type="match status" value="1"/>
</dbReference>
<evidence type="ECO:0000313" key="6">
    <source>
        <dbReference type="EMBL" id="HBP29859.1"/>
    </source>
</evidence>
<keyword evidence="1" id="KW-0805">Transcription regulation</keyword>
<protein>
    <submittedName>
        <fullName evidence="6">GntR family transcriptional regulator</fullName>
    </submittedName>
</protein>
<feature type="domain" description="HTH gntR-type" evidence="5">
    <location>
        <begin position="25"/>
        <end position="92"/>
    </location>
</feature>
<evidence type="ECO:0000256" key="4">
    <source>
        <dbReference type="SAM" id="MobiDB-lite"/>
    </source>
</evidence>
<dbReference type="InterPro" id="IPR036390">
    <property type="entry name" value="WH_DNA-bd_sf"/>
</dbReference>
<dbReference type="Pfam" id="PF00392">
    <property type="entry name" value="GntR"/>
    <property type="match status" value="1"/>
</dbReference>
<dbReference type="PANTHER" id="PTHR43537:SF53">
    <property type="entry name" value="HTH-TYPE TRANSCRIPTIONAL REPRESSOR NANR"/>
    <property type="match status" value="1"/>
</dbReference>
<dbReference type="GO" id="GO:0003677">
    <property type="term" value="F:DNA binding"/>
    <property type="evidence" value="ECO:0007669"/>
    <property type="project" value="UniProtKB-KW"/>
</dbReference>
<dbReference type="AlphaFoldDB" id="A0A356LG99"/>
<proteinExistence type="predicted"/>
<dbReference type="PANTHER" id="PTHR43537">
    <property type="entry name" value="TRANSCRIPTIONAL REGULATOR, GNTR FAMILY"/>
    <property type="match status" value="1"/>
</dbReference>
<gene>
    <name evidence="6" type="ORF">DD666_10635</name>
</gene>
<dbReference type="GO" id="GO:0003700">
    <property type="term" value="F:DNA-binding transcription factor activity"/>
    <property type="evidence" value="ECO:0007669"/>
    <property type="project" value="InterPro"/>
</dbReference>
<dbReference type="Proteomes" id="UP000264036">
    <property type="component" value="Unassembled WGS sequence"/>
</dbReference>
<dbReference type="EMBL" id="DOEK01000027">
    <property type="protein sequence ID" value="HBP29859.1"/>
    <property type="molecule type" value="Genomic_DNA"/>
</dbReference>
<dbReference type="Pfam" id="PF07729">
    <property type="entry name" value="FCD"/>
    <property type="match status" value="1"/>
</dbReference>
<evidence type="ECO:0000256" key="2">
    <source>
        <dbReference type="ARBA" id="ARBA00023125"/>
    </source>
</evidence>
<feature type="region of interest" description="Disordered" evidence="4">
    <location>
        <begin position="1"/>
        <end position="26"/>
    </location>
</feature>
<dbReference type="Gene3D" id="1.20.120.530">
    <property type="entry name" value="GntR ligand-binding domain-like"/>
    <property type="match status" value="1"/>
</dbReference>
<dbReference type="InterPro" id="IPR008920">
    <property type="entry name" value="TF_FadR/GntR_C"/>
</dbReference>
<dbReference type="InterPro" id="IPR011711">
    <property type="entry name" value="GntR_C"/>
</dbReference>
<accession>A0A356LG99</accession>
<dbReference type="PROSITE" id="PS50949">
    <property type="entry name" value="HTH_GNTR"/>
    <property type="match status" value="1"/>
</dbReference>
<dbReference type="SUPFAM" id="SSF46785">
    <property type="entry name" value="Winged helix' DNA-binding domain"/>
    <property type="match status" value="1"/>
</dbReference>
<dbReference type="Gene3D" id="1.10.10.10">
    <property type="entry name" value="Winged helix-like DNA-binding domain superfamily/Winged helix DNA-binding domain"/>
    <property type="match status" value="1"/>
</dbReference>
<sequence>MSLTENKNKQAAPSEQGVAQTGVSKRGPDEIAQDIAHAILARQLPPGIWLREEALGRMYGVSRTKIRAALLILARDNLVETVPDKGTFVSRPSIREAHEVFAARRLLESEIVRLFVASATEREFAQLEAQIHHERAALGKSVPENIREETLGDFHIKLADLSGNKVLARFVRELVARSSLIAMRFQSSNESSCSSDEHAAFLAICRQGKVQEAVDCMLEHLNRIESSLSLEETPPAPESDLFRALLR</sequence>
<evidence type="ECO:0000256" key="3">
    <source>
        <dbReference type="ARBA" id="ARBA00023163"/>
    </source>
</evidence>
<dbReference type="InterPro" id="IPR000524">
    <property type="entry name" value="Tscrpt_reg_HTH_GntR"/>
</dbReference>